<accession>A0A8S3R2A9</accession>
<protein>
    <submittedName>
        <fullName evidence="1">Uncharacterized protein</fullName>
    </submittedName>
</protein>
<dbReference type="EMBL" id="CAJPWZ010000720">
    <property type="protein sequence ID" value="CAG2199237.1"/>
    <property type="molecule type" value="Genomic_DNA"/>
</dbReference>
<evidence type="ECO:0000313" key="1">
    <source>
        <dbReference type="EMBL" id="CAG2199237.1"/>
    </source>
</evidence>
<dbReference type="OrthoDB" id="10348203at2759"/>
<keyword evidence="2" id="KW-1185">Reference proteome</keyword>
<reference evidence="1" key="1">
    <citation type="submission" date="2021-03" db="EMBL/GenBank/DDBJ databases">
        <authorList>
            <person name="Bekaert M."/>
        </authorList>
    </citation>
    <scope>NUCLEOTIDE SEQUENCE</scope>
</reference>
<proteinExistence type="predicted"/>
<gene>
    <name evidence="1" type="ORF">MEDL_14047</name>
</gene>
<comment type="caution">
    <text evidence="1">The sequence shown here is derived from an EMBL/GenBank/DDBJ whole genome shotgun (WGS) entry which is preliminary data.</text>
</comment>
<evidence type="ECO:0000313" key="2">
    <source>
        <dbReference type="Proteomes" id="UP000683360"/>
    </source>
</evidence>
<sequence>MHSNYETSKAPIYTEIDADNFGPYNEKLNCSSAVTYITYDQVNLKEVPKSQNVIQSANSSIQTNLNSIELQRKSGQNEYEMANVINVTEDYQSEAANSSIYCLAKPIRSTTEEESDEYGINKDYDHLYNVKKKEDPITKVYDHLPTTVTDDHTYDHSNLKSVSDNGDCYDHLRRTEIMIDTNVLHRSVFRNYKSFEIEN</sequence>
<organism evidence="1 2">
    <name type="scientific">Mytilus edulis</name>
    <name type="common">Blue mussel</name>
    <dbReference type="NCBI Taxonomy" id="6550"/>
    <lineage>
        <taxon>Eukaryota</taxon>
        <taxon>Metazoa</taxon>
        <taxon>Spiralia</taxon>
        <taxon>Lophotrochozoa</taxon>
        <taxon>Mollusca</taxon>
        <taxon>Bivalvia</taxon>
        <taxon>Autobranchia</taxon>
        <taxon>Pteriomorphia</taxon>
        <taxon>Mytilida</taxon>
        <taxon>Mytiloidea</taxon>
        <taxon>Mytilidae</taxon>
        <taxon>Mytilinae</taxon>
        <taxon>Mytilus</taxon>
    </lineage>
</organism>
<dbReference type="AlphaFoldDB" id="A0A8S3R2A9"/>
<dbReference type="Proteomes" id="UP000683360">
    <property type="component" value="Unassembled WGS sequence"/>
</dbReference>
<name>A0A8S3R2A9_MYTED</name>